<keyword evidence="2" id="KW-1185">Reference proteome</keyword>
<protein>
    <submittedName>
        <fullName evidence="1">Ribonuclease H</fullName>
    </submittedName>
</protein>
<comment type="caution">
    <text evidence="1">The sequence shown here is derived from an EMBL/GenBank/DDBJ whole genome shotgun (WGS) entry which is preliminary data.</text>
</comment>
<accession>A0A392MIC3</accession>
<evidence type="ECO:0000313" key="2">
    <source>
        <dbReference type="Proteomes" id="UP000265520"/>
    </source>
</evidence>
<dbReference type="AlphaFoldDB" id="A0A392MIC3"/>
<dbReference type="EMBL" id="LXQA010011854">
    <property type="protein sequence ID" value="MCH87266.1"/>
    <property type="molecule type" value="Genomic_DNA"/>
</dbReference>
<gene>
    <name evidence="1" type="ORF">A2U01_0008132</name>
</gene>
<name>A0A392MIC3_9FABA</name>
<dbReference type="Proteomes" id="UP000265520">
    <property type="component" value="Unassembled WGS sequence"/>
</dbReference>
<proteinExistence type="predicted"/>
<sequence>MNLNIPSNLNQATVANLIDAIGTWNWNLLNDWVPNEVLRRLRSIPPPHDDFGADEMTGSSKHAADYAVTDMYGIICNFQHMETNMVWDRIWKLKLSKVECQD</sequence>
<evidence type="ECO:0000313" key="1">
    <source>
        <dbReference type="EMBL" id="MCH87266.1"/>
    </source>
</evidence>
<reference evidence="1 2" key="1">
    <citation type="journal article" date="2018" name="Front. Plant Sci.">
        <title>Red Clover (Trifolium pratense) and Zigzag Clover (T. medium) - A Picture of Genomic Similarities and Differences.</title>
        <authorList>
            <person name="Dluhosova J."/>
            <person name="Istvanek J."/>
            <person name="Nedelnik J."/>
            <person name="Repkova J."/>
        </authorList>
    </citation>
    <scope>NUCLEOTIDE SEQUENCE [LARGE SCALE GENOMIC DNA]</scope>
    <source>
        <strain evidence="2">cv. 10/8</strain>
        <tissue evidence="1">Leaf</tissue>
    </source>
</reference>
<organism evidence="1 2">
    <name type="scientific">Trifolium medium</name>
    <dbReference type="NCBI Taxonomy" id="97028"/>
    <lineage>
        <taxon>Eukaryota</taxon>
        <taxon>Viridiplantae</taxon>
        <taxon>Streptophyta</taxon>
        <taxon>Embryophyta</taxon>
        <taxon>Tracheophyta</taxon>
        <taxon>Spermatophyta</taxon>
        <taxon>Magnoliopsida</taxon>
        <taxon>eudicotyledons</taxon>
        <taxon>Gunneridae</taxon>
        <taxon>Pentapetalae</taxon>
        <taxon>rosids</taxon>
        <taxon>fabids</taxon>
        <taxon>Fabales</taxon>
        <taxon>Fabaceae</taxon>
        <taxon>Papilionoideae</taxon>
        <taxon>50 kb inversion clade</taxon>
        <taxon>NPAAA clade</taxon>
        <taxon>Hologalegina</taxon>
        <taxon>IRL clade</taxon>
        <taxon>Trifolieae</taxon>
        <taxon>Trifolium</taxon>
    </lineage>
</organism>